<name>A0A0C2CXW5_9BACT</name>
<dbReference type="InterPro" id="IPR011009">
    <property type="entry name" value="Kinase-like_dom_sf"/>
</dbReference>
<gene>
    <name evidence="9" type="ORF">DB30_06712</name>
</gene>
<keyword evidence="4 5" id="KW-0067">ATP-binding</keyword>
<evidence type="ECO:0000259" key="8">
    <source>
        <dbReference type="PROSITE" id="PS50011"/>
    </source>
</evidence>
<dbReference type="Gene3D" id="3.30.200.20">
    <property type="entry name" value="Phosphorylase Kinase, domain 1"/>
    <property type="match status" value="1"/>
</dbReference>
<proteinExistence type="predicted"/>
<keyword evidence="7" id="KW-0812">Transmembrane</keyword>
<reference evidence="9 10" key="1">
    <citation type="submission" date="2014-12" db="EMBL/GenBank/DDBJ databases">
        <title>Genome assembly of Enhygromyxa salina DSM 15201.</title>
        <authorList>
            <person name="Sharma G."/>
            <person name="Subramanian S."/>
        </authorList>
    </citation>
    <scope>NUCLEOTIDE SEQUENCE [LARGE SCALE GENOMIC DNA]</scope>
    <source>
        <strain evidence="9 10">DSM 15201</strain>
    </source>
</reference>
<dbReference type="PROSITE" id="PS50011">
    <property type="entry name" value="PROTEIN_KINASE_DOM"/>
    <property type="match status" value="1"/>
</dbReference>
<accession>A0A0C2CXW5</accession>
<dbReference type="SUPFAM" id="SSF56112">
    <property type="entry name" value="Protein kinase-like (PK-like)"/>
    <property type="match status" value="1"/>
</dbReference>
<dbReference type="GO" id="GO:0005524">
    <property type="term" value="F:ATP binding"/>
    <property type="evidence" value="ECO:0007669"/>
    <property type="project" value="UniProtKB-UniRule"/>
</dbReference>
<keyword evidence="9" id="KW-0723">Serine/threonine-protein kinase</keyword>
<keyword evidence="7" id="KW-0472">Membrane</keyword>
<feature type="region of interest" description="Disordered" evidence="6">
    <location>
        <begin position="289"/>
        <end position="342"/>
    </location>
</feature>
<evidence type="ECO:0000256" key="5">
    <source>
        <dbReference type="PROSITE-ProRule" id="PRU10141"/>
    </source>
</evidence>
<sequence>MDERYRIDALLGAGGMGTVYKATSLASGESVALKTMLPRLAVKTAARARFQREAQAILRMDHDNFVKVLDYGEMPPHTPYLVMEFLEGAVLRDVMESDDPLTSLRAVEIVQGVLKGLAHAHARGVVHRDIKPENVFMVAQADGPGLPKLLDLGLAKFVSTDDSSTPYKLTMRGAVFGTPAYMAPEQALGEEVDGRADLYATTVMLFELLTGRRPFYARDSPALLVMHTRREPPKLVDYAPFLVAYPRLQEVVSRGLAKLPMMRFPSADAYLEALEEVVLEIAGSNANMRSAPRHHTATATAMARADAGGPSTPQPSHADEETQTLTGIRAKPSASVPPGDRPLATSLRSPVIVVVLLAVLIALMVAGLLLAT</sequence>
<evidence type="ECO:0000313" key="10">
    <source>
        <dbReference type="Proteomes" id="UP000031599"/>
    </source>
</evidence>
<feature type="compositionally biased region" description="Low complexity" evidence="6">
    <location>
        <begin position="297"/>
        <end position="310"/>
    </location>
</feature>
<dbReference type="GO" id="GO:0004674">
    <property type="term" value="F:protein serine/threonine kinase activity"/>
    <property type="evidence" value="ECO:0007669"/>
    <property type="project" value="UniProtKB-KW"/>
</dbReference>
<dbReference type="InterPro" id="IPR008271">
    <property type="entry name" value="Ser/Thr_kinase_AS"/>
</dbReference>
<keyword evidence="1" id="KW-0808">Transferase</keyword>
<dbReference type="Pfam" id="PF00069">
    <property type="entry name" value="Pkinase"/>
    <property type="match status" value="1"/>
</dbReference>
<comment type="caution">
    <text evidence="9">The sequence shown here is derived from an EMBL/GenBank/DDBJ whole genome shotgun (WGS) entry which is preliminary data.</text>
</comment>
<dbReference type="PROSITE" id="PS00108">
    <property type="entry name" value="PROTEIN_KINASE_ST"/>
    <property type="match status" value="1"/>
</dbReference>
<feature type="transmembrane region" description="Helical" evidence="7">
    <location>
        <begin position="351"/>
        <end position="371"/>
    </location>
</feature>
<keyword evidence="7" id="KW-1133">Transmembrane helix</keyword>
<dbReference type="InterPro" id="IPR017441">
    <property type="entry name" value="Protein_kinase_ATP_BS"/>
</dbReference>
<keyword evidence="2 5" id="KW-0547">Nucleotide-binding</keyword>
<evidence type="ECO:0000256" key="2">
    <source>
        <dbReference type="ARBA" id="ARBA00022741"/>
    </source>
</evidence>
<dbReference type="PROSITE" id="PS00107">
    <property type="entry name" value="PROTEIN_KINASE_ATP"/>
    <property type="match status" value="1"/>
</dbReference>
<evidence type="ECO:0000313" key="9">
    <source>
        <dbReference type="EMBL" id="KIG14485.1"/>
    </source>
</evidence>
<dbReference type="CDD" id="cd14014">
    <property type="entry name" value="STKc_PknB_like"/>
    <property type="match status" value="1"/>
</dbReference>
<protein>
    <submittedName>
        <fullName evidence="9">Serine/threonine protein kinase</fullName>
    </submittedName>
</protein>
<keyword evidence="3 9" id="KW-0418">Kinase</keyword>
<feature type="domain" description="Protein kinase" evidence="8">
    <location>
        <begin position="5"/>
        <end position="278"/>
    </location>
</feature>
<dbReference type="SMART" id="SM00220">
    <property type="entry name" value="S_TKc"/>
    <property type="match status" value="1"/>
</dbReference>
<dbReference type="PANTHER" id="PTHR43289:SF6">
    <property type="entry name" value="SERINE_THREONINE-PROTEIN KINASE NEKL-3"/>
    <property type="match status" value="1"/>
</dbReference>
<dbReference type="Proteomes" id="UP000031599">
    <property type="component" value="Unassembled WGS sequence"/>
</dbReference>
<evidence type="ECO:0000256" key="3">
    <source>
        <dbReference type="ARBA" id="ARBA00022777"/>
    </source>
</evidence>
<dbReference type="InterPro" id="IPR000719">
    <property type="entry name" value="Prot_kinase_dom"/>
</dbReference>
<evidence type="ECO:0000256" key="4">
    <source>
        <dbReference type="ARBA" id="ARBA00022840"/>
    </source>
</evidence>
<dbReference type="Gene3D" id="1.10.510.10">
    <property type="entry name" value="Transferase(Phosphotransferase) domain 1"/>
    <property type="match status" value="1"/>
</dbReference>
<evidence type="ECO:0000256" key="1">
    <source>
        <dbReference type="ARBA" id="ARBA00022679"/>
    </source>
</evidence>
<dbReference type="AlphaFoldDB" id="A0A0C2CXW5"/>
<evidence type="ECO:0000256" key="6">
    <source>
        <dbReference type="SAM" id="MobiDB-lite"/>
    </source>
</evidence>
<dbReference type="EMBL" id="JMCC02000072">
    <property type="protein sequence ID" value="KIG14485.1"/>
    <property type="molecule type" value="Genomic_DNA"/>
</dbReference>
<organism evidence="9 10">
    <name type="scientific">Enhygromyxa salina</name>
    <dbReference type="NCBI Taxonomy" id="215803"/>
    <lineage>
        <taxon>Bacteria</taxon>
        <taxon>Pseudomonadati</taxon>
        <taxon>Myxococcota</taxon>
        <taxon>Polyangia</taxon>
        <taxon>Nannocystales</taxon>
        <taxon>Nannocystaceae</taxon>
        <taxon>Enhygromyxa</taxon>
    </lineage>
</organism>
<evidence type="ECO:0000256" key="7">
    <source>
        <dbReference type="SAM" id="Phobius"/>
    </source>
</evidence>
<dbReference type="PANTHER" id="PTHR43289">
    <property type="entry name" value="MITOGEN-ACTIVATED PROTEIN KINASE KINASE KINASE 20-RELATED"/>
    <property type="match status" value="1"/>
</dbReference>
<feature type="binding site" evidence="5">
    <location>
        <position position="43"/>
    </location>
    <ligand>
        <name>ATP</name>
        <dbReference type="ChEBI" id="CHEBI:30616"/>
    </ligand>
</feature>